<organism evidence="1 2">
    <name type="scientific">Acidithiobacillus thiooxidans ATCC 19377</name>
    <dbReference type="NCBI Taxonomy" id="637390"/>
    <lineage>
        <taxon>Bacteria</taxon>
        <taxon>Pseudomonadati</taxon>
        <taxon>Pseudomonadota</taxon>
        <taxon>Acidithiobacillia</taxon>
        <taxon>Acidithiobacillales</taxon>
        <taxon>Acidithiobacillaceae</taxon>
        <taxon>Acidithiobacillus</taxon>
    </lineage>
</organism>
<dbReference type="AlphaFoldDB" id="A0A543Q1P6"/>
<sequence length="238" mass="26433">MTENEFSPFLVTLTIGSAYIQPKKPPTLDALLLGALRLVFPYSEDVSALIPLQKTDGVFHGSCMICDPLFSGGSVKFFQSINNERKEQTINGDWLDTHIYKGLDIDVSKLRKGDSGRGAFSTKMDDYTLYHRGSFWKVGFFGCGDLSQVKSLLHKLPGIGRKAARGYGAIFDVDVDPVDTDYSLIRDGKPMRPIPENLWMRMGGSPLPLRMARAEIHIGNPDEHEVLCVAPTGEHLSW</sequence>
<gene>
    <name evidence="1" type="ORF">DLNHIDIE_00107</name>
</gene>
<protein>
    <submittedName>
        <fullName evidence="1">Uncharacterized protein</fullName>
    </submittedName>
</protein>
<dbReference type="EMBL" id="SZUV01000001">
    <property type="protein sequence ID" value="TQN50254.1"/>
    <property type="molecule type" value="Genomic_DNA"/>
</dbReference>
<proteinExistence type="predicted"/>
<evidence type="ECO:0000313" key="1">
    <source>
        <dbReference type="EMBL" id="TQN50254.1"/>
    </source>
</evidence>
<accession>A0A543Q1P6</accession>
<comment type="caution">
    <text evidence="1">The sequence shown here is derived from an EMBL/GenBank/DDBJ whole genome shotgun (WGS) entry which is preliminary data.</text>
</comment>
<name>A0A543Q1P6_ACITH</name>
<reference evidence="1 2" key="1">
    <citation type="submission" date="2019-03" db="EMBL/GenBank/DDBJ databases">
        <title>New insights into Acidothiobacillus thiooxidans sulfur metabolism through coupled gene expression, solution geochemistry, microscopy and spectroscopy analyses.</title>
        <authorList>
            <person name="Camacho D."/>
            <person name="Frazao R."/>
            <person name="Fouillen A."/>
            <person name="Nanci A."/>
            <person name="Lang B.F."/>
            <person name="Apte S.C."/>
            <person name="Baron C."/>
            <person name="Warren L.A."/>
        </authorList>
    </citation>
    <scope>NUCLEOTIDE SEQUENCE [LARGE SCALE GENOMIC DNA]</scope>
    <source>
        <strain evidence="1 2">ATCC 19377</strain>
    </source>
</reference>
<dbReference type="RefSeq" id="WP_142086114.1">
    <property type="nucleotide sequence ID" value="NZ_SZUV01000001.1"/>
</dbReference>
<evidence type="ECO:0000313" key="2">
    <source>
        <dbReference type="Proteomes" id="UP000315403"/>
    </source>
</evidence>
<dbReference type="Proteomes" id="UP000315403">
    <property type="component" value="Unassembled WGS sequence"/>
</dbReference>